<evidence type="ECO:0000313" key="9">
    <source>
        <dbReference type="EMBL" id="MFC3675214.1"/>
    </source>
</evidence>
<evidence type="ECO:0000256" key="7">
    <source>
        <dbReference type="HAMAP-Rule" id="MF_00657"/>
    </source>
</evidence>
<dbReference type="InterPro" id="IPR023550">
    <property type="entry name" value="PKHD_hydroxylase"/>
</dbReference>
<comment type="cofactor">
    <cofactor evidence="7">
        <name>Fe(2+)</name>
        <dbReference type="ChEBI" id="CHEBI:29033"/>
    </cofactor>
    <text evidence="7">Binds 1 Fe(2+) ion per subunit.</text>
</comment>
<dbReference type="Gene3D" id="2.60.120.620">
    <property type="entry name" value="q2cbj1_9rhob like domain"/>
    <property type="match status" value="1"/>
</dbReference>
<keyword evidence="4 7" id="KW-0223">Dioxygenase</keyword>
<dbReference type="Proteomes" id="UP001595711">
    <property type="component" value="Unassembled WGS sequence"/>
</dbReference>
<gene>
    <name evidence="9" type="ORF">ACFOOQ_06655</name>
</gene>
<evidence type="ECO:0000256" key="4">
    <source>
        <dbReference type="ARBA" id="ARBA00022964"/>
    </source>
</evidence>
<proteinExistence type="inferred from homology"/>
<dbReference type="GO" id="GO:0051213">
    <property type="term" value="F:dioxygenase activity"/>
    <property type="evidence" value="ECO:0007669"/>
    <property type="project" value="UniProtKB-KW"/>
</dbReference>
<evidence type="ECO:0000256" key="3">
    <source>
        <dbReference type="ARBA" id="ARBA00022896"/>
    </source>
</evidence>
<comment type="cofactor">
    <cofactor evidence="1 7">
        <name>L-ascorbate</name>
        <dbReference type="ChEBI" id="CHEBI:38290"/>
    </cofactor>
</comment>
<keyword evidence="5 7" id="KW-0560">Oxidoreductase</keyword>
<comment type="caution">
    <text evidence="9">The sequence shown here is derived from an EMBL/GenBank/DDBJ whole genome shotgun (WGS) entry which is preliminary data.</text>
</comment>
<dbReference type="InterPro" id="IPR041097">
    <property type="entry name" value="PKHD_C"/>
</dbReference>
<keyword evidence="6 7" id="KW-0408">Iron</keyword>
<dbReference type="SMART" id="SM00702">
    <property type="entry name" value="P4Hc"/>
    <property type="match status" value="1"/>
</dbReference>
<dbReference type="InterPro" id="IPR044862">
    <property type="entry name" value="Pro_4_hyd_alph_FE2OG_OXY"/>
</dbReference>
<feature type="binding site" evidence="7">
    <location>
        <position position="170"/>
    </location>
    <ligand>
        <name>2-oxoglutarate</name>
        <dbReference type="ChEBI" id="CHEBI:16810"/>
    </ligand>
</feature>
<evidence type="ECO:0000256" key="6">
    <source>
        <dbReference type="ARBA" id="ARBA00023004"/>
    </source>
</evidence>
<reference evidence="10" key="1">
    <citation type="journal article" date="2019" name="Int. J. Syst. Evol. Microbiol.">
        <title>The Global Catalogue of Microorganisms (GCM) 10K type strain sequencing project: providing services to taxonomists for standard genome sequencing and annotation.</title>
        <authorList>
            <consortium name="The Broad Institute Genomics Platform"/>
            <consortium name="The Broad Institute Genome Sequencing Center for Infectious Disease"/>
            <person name="Wu L."/>
            <person name="Ma J."/>
        </authorList>
    </citation>
    <scope>NUCLEOTIDE SEQUENCE [LARGE SCALE GENOMIC DNA]</scope>
    <source>
        <strain evidence="10">KCTC 42182</strain>
    </source>
</reference>
<dbReference type="InterPro" id="IPR006620">
    <property type="entry name" value="Pro_4_hyd_alph"/>
</dbReference>
<feature type="domain" description="Fe2OG dioxygenase" evidence="8">
    <location>
        <begin position="80"/>
        <end position="179"/>
    </location>
</feature>
<keyword evidence="3 7" id="KW-0847">Vitamin C</keyword>
<dbReference type="Pfam" id="PF13640">
    <property type="entry name" value="2OG-FeII_Oxy_3"/>
    <property type="match status" value="1"/>
</dbReference>
<feature type="binding site" evidence="7">
    <location>
        <position position="100"/>
    </location>
    <ligand>
        <name>Fe cation</name>
        <dbReference type="ChEBI" id="CHEBI:24875"/>
    </ligand>
</feature>
<dbReference type="RefSeq" id="WP_379723356.1">
    <property type="nucleotide sequence ID" value="NZ_JBHRYJ010000001.1"/>
</dbReference>
<dbReference type="Gene3D" id="4.10.860.20">
    <property type="entry name" value="Rabenosyn, Rab binding domain"/>
    <property type="match status" value="1"/>
</dbReference>
<dbReference type="PANTHER" id="PTHR41536">
    <property type="entry name" value="PKHD-TYPE HYDROXYLASE YBIX"/>
    <property type="match status" value="1"/>
</dbReference>
<organism evidence="9 10">
    <name type="scientific">Ferrovibrio xuzhouensis</name>
    <dbReference type="NCBI Taxonomy" id="1576914"/>
    <lineage>
        <taxon>Bacteria</taxon>
        <taxon>Pseudomonadati</taxon>
        <taxon>Pseudomonadota</taxon>
        <taxon>Alphaproteobacteria</taxon>
        <taxon>Rhodospirillales</taxon>
        <taxon>Rhodospirillaceae</taxon>
        <taxon>Ferrovibrio</taxon>
    </lineage>
</organism>
<keyword evidence="2 7" id="KW-0479">Metal-binding</keyword>
<protein>
    <submittedName>
        <fullName evidence="9">Fe2+-dependent dioxygenase</fullName>
    </submittedName>
</protein>
<evidence type="ECO:0000313" key="10">
    <source>
        <dbReference type="Proteomes" id="UP001595711"/>
    </source>
</evidence>
<sequence>MMLKLYEVLTRPEVAAFRAALAAPDAGWIGGAVTAGQQARIVKKNRQLPEQSPLNQRLGQAILQALARHAPFFAAALPLRITPPQFNVYEGGETYGDHIDNALRLTPDGGRLRADLSATLFLSQPGEYEGGELIVQDSYGEYSVKMPAGDMVLYPSASRHRVTPVTGGSRVGCFLWIQSMVRGDADRDMLHGLDLTIQRLTVEHGPGNTEVGRLTGLYHNLVRRFAET</sequence>
<feature type="binding site" evidence="7">
    <location>
        <position position="160"/>
    </location>
    <ligand>
        <name>Fe cation</name>
        <dbReference type="ChEBI" id="CHEBI:24875"/>
    </ligand>
</feature>
<name>A0ABV7VDI4_9PROT</name>
<evidence type="ECO:0000256" key="2">
    <source>
        <dbReference type="ARBA" id="ARBA00022723"/>
    </source>
</evidence>
<accession>A0ABV7VDI4</accession>
<feature type="binding site" evidence="7">
    <location>
        <position position="98"/>
    </location>
    <ligand>
        <name>Fe cation</name>
        <dbReference type="ChEBI" id="CHEBI:24875"/>
    </ligand>
</feature>
<dbReference type="HAMAP" id="MF_00657">
    <property type="entry name" value="Hydroxyl_YbiX"/>
    <property type="match status" value="1"/>
</dbReference>
<evidence type="ECO:0000256" key="5">
    <source>
        <dbReference type="ARBA" id="ARBA00023002"/>
    </source>
</evidence>
<dbReference type="PROSITE" id="PS51471">
    <property type="entry name" value="FE2OG_OXY"/>
    <property type="match status" value="1"/>
</dbReference>
<dbReference type="EMBL" id="JBHRYJ010000001">
    <property type="protein sequence ID" value="MFC3675214.1"/>
    <property type="molecule type" value="Genomic_DNA"/>
</dbReference>
<dbReference type="InterPro" id="IPR005123">
    <property type="entry name" value="Oxoglu/Fe-dep_dioxygenase_dom"/>
</dbReference>
<dbReference type="Pfam" id="PF18331">
    <property type="entry name" value="PKHD_C"/>
    <property type="match status" value="1"/>
</dbReference>
<dbReference type="PANTHER" id="PTHR41536:SF1">
    <property type="entry name" value="PKHD-TYPE HYDROXYLASE YBIX"/>
    <property type="match status" value="1"/>
</dbReference>
<dbReference type="NCBIfam" id="NF003974">
    <property type="entry name" value="PRK05467.1-3"/>
    <property type="match status" value="1"/>
</dbReference>
<evidence type="ECO:0000259" key="8">
    <source>
        <dbReference type="PROSITE" id="PS51471"/>
    </source>
</evidence>
<evidence type="ECO:0000256" key="1">
    <source>
        <dbReference type="ARBA" id="ARBA00001961"/>
    </source>
</evidence>
<keyword evidence="10" id="KW-1185">Reference proteome</keyword>
<dbReference type="NCBIfam" id="NF003975">
    <property type="entry name" value="PRK05467.1-4"/>
    <property type="match status" value="1"/>
</dbReference>